<feature type="binding site" evidence="7">
    <location>
        <position position="119"/>
    </location>
    <ligand>
        <name>ATP</name>
        <dbReference type="ChEBI" id="CHEBI:30616"/>
    </ligand>
</feature>
<dbReference type="SUPFAM" id="SSF52540">
    <property type="entry name" value="P-loop containing nucleoside triphosphate hydrolases"/>
    <property type="match status" value="1"/>
</dbReference>
<feature type="binding site" evidence="7">
    <location>
        <position position="31"/>
    </location>
    <ligand>
        <name>substrate</name>
    </ligand>
</feature>
<dbReference type="PANTHER" id="PTHR21087:SF16">
    <property type="entry name" value="SHIKIMATE KINASE 1, CHLOROPLASTIC"/>
    <property type="match status" value="1"/>
</dbReference>
<evidence type="ECO:0000256" key="1">
    <source>
        <dbReference type="ARBA" id="ARBA00022605"/>
    </source>
</evidence>
<keyword evidence="5 7" id="KW-0067">ATP-binding</keyword>
<comment type="catalytic activity">
    <reaction evidence="7">
        <text>shikimate + ATP = 3-phosphoshikimate + ADP + H(+)</text>
        <dbReference type="Rhea" id="RHEA:13121"/>
        <dbReference type="ChEBI" id="CHEBI:15378"/>
        <dbReference type="ChEBI" id="CHEBI:30616"/>
        <dbReference type="ChEBI" id="CHEBI:36208"/>
        <dbReference type="ChEBI" id="CHEBI:145989"/>
        <dbReference type="ChEBI" id="CHEBI:456216"/>
        <dbReference type="EC" id="2.7.1.71"/>
    </reaction>
</comment>
<feature type="binding site" evidence="7">
    <location>
        <position position="55"/>
    </location>
    <ligand>
        <name>substrate</name>
    </ligand>
</feature>
<evidence type="ECO:0000256" key="6">
    <source>
        <dbReference type="ARBA" id="ARBA00023141"/>
    </source>
</evidence>
<keyword evidence="7" id="KW-0479">Metal-binding</keyword>
<comment type="caution">
    <text evidence="7">Lacks conserved residue(s) required for the propagation of feature annotation.</text>
</comment>
<sequence length="170" mass="20072">MKVILGYMGCGKSSVGSYLSEHHNLSFGDLDDFIERRENRSIKDIFQHQGEIYFRRIEHQCLKDCLKQQPYDVFALGGGTPCYANNMELINAEQNVTSIYLKVDFEILTDRLFNQKEQRPLIDNITDKNQLKDFIRKHLFERDYYYRQAKHLIDVSEMRIEAIGRQILSI</sequence>
<dbReference type="InterPro" id="IPR027417">
    <property type="entry name" value="P-loop_NTPase"/>
</dbReference>
<comment type="subunit">
    <text evidence="7">Monomer.</text>
</comment>
<dbReference type="InterPro" id="IPR000623">
    <property type="entry name" value="Shikimate_kinase/TSH1"/>
</dbReference>
<protein>
    <recommendedName>
        <fullName evidence="7">Shikimate kinase</fullName>
        <shortName evidence="7">SK</shortName>
        <ecNumber evidence="7">2.7.1.71</ecNumber>
    </recommendedName>
</protein>
<feature type="binding site" evidence="7">
    <location>
        <position position="13"/>
    </location>
    <ligand>
        <name>Mg(2+)</name>
        <dbReference type="ChEBI" id="CHEBI:18420"/>
    </ligand>
</feature>
<keyword evidence="2 7" id="KW-0808">Transferase</keyword>
<keyword evidence="1 7" id="KW-0028">Amino-acid biosynthesis</keyword>
<evidence type="ECO:0000256" key="2">
    <source>
        <dbReference type="ARBA" id="ARBA00022679"/>
    </source>
</evidence>
<keyword evidence="3 7" id="KW-0547">Nucleotide-binding</keyword>
<dbReference type="Gene3D" id="3.40.50.300">
    <property type="entry name" value="P-loop containing nucleotide triphosphate hydrolases"/>
    <property type="match status" value="1"/>
</dbReference>
<dbReference type="EMBL" id="SWMU01000002">
    <property type="protein sequence ID" value="TKS56763.1"/>
    <property type="molecule type" value="Genomic_DNA"/>
</dbReference>
<comment type="caution">
    <text evidence="8">The sequence shown here is derived from an EMBL/GenBank/DDBJ whole genome shotgun (WGS) entry which is preliminary data.</text>
</comment>
<dbReference type="PANTHER" id="PTHR21087">
    <property type="entry name" value="SHIKIMATE KINASE"/>
    <property type="match status" value="1"/>
</dbReference>
<dbReference type="GO" id="GO:0005524">
    <property type="term" value="F:ATP binding"/>
    <property type="evidence" value="ECO:0007669"/>
    <property type="project" value="UniProtKB-UniRule"/>
</dbReference>
<keyword evidence="9" id="KW-1185">Reference proteome</keyword>
<name>A0A4U5TRQ1_9FLAO</name>
<feature type="binding site" evidence="7">
    <location>
        <begin position="9"/>
        <end position="14"/>
    </location>
    <ligand>
        <name>ATP</name>
        <dbReference type="ChEBI" id="CHEBI:30616"/>
    </ligand>
</feature>
<keyword evidence="6 7" id="KW-0057">Aromatic amino acid biosynthesis</keyword>
<evidence type="ECO:0000256" key="5">
    <source>
        <dbReference type="ARBA" id="ARBA00022840"/>
    </source>
</evidence>
<evidence type="ECO:0000256" key="7">
    <source>
        <dbReference type="HAMAP-Rule" id="MF_00109"/>
    </source>
</evidence>
<dbReference type="AlphaFoldDB" id="A0A4U5TRQ1"/>
<dbReference type="CDD" id="cd00464">
    <property type="entry name" value="SK"/>
    <property type="match status" value="1"/>
</dbReference>
<evidence type="ECO:0000256" key="4">
    <source>
        <dbReference type="ARBA" id="ARBA00022777"/>
    </source>
</evidence>
<comment type="pathway">
    <text evidence="7">Metabolic intermediate biosynthesis; chorismate biosynthesis; chorismate from D-erythrose 4-phosphate and phosphoenolpyruvate: step 5/7.</text>
</comment>
<dbReference type="GO" id="GO:0005829">
    <property type="term" value="C:cytosol"/>
    <property type="evidence" value="ECO:0007669"/>
    <property type="project" value="TreeGrafter"/>
</dbReference>
<dbReference type="HAMAP" id="MF_00109">
    <property type="entry name" value="Shikimate_kinase"/>
    <property type="match status" value="1"/>
</dbReference>
<dbReference type="EC" id="2.7.1.71" evidence="7"/>
<dbReference type="GO" id="GO:0008652">
    <property type="term" value="P:amino acid biosynthetic process"/>
    <property type="evidence" value="ECO:0007669"/>
    <property type="project" value="UniProtKB-KW"/>
</dbReference>
<dbReference type="Pfam" id="PF01202">
    <property type="entry name" value="SKI"/>
    <property type="match status" value="1"/>
</dbReference>
<accession>A0A4U5TRQ1</accession>
<keyword evidence="7" id="KW-0460">Magnesium</keyword>
<evidence type="ECO:0000313" key="9">
    <source>
        <dbReference type="Proteomes" id="UP000306552"/>
    </source>
</evidence>
<feature type="binding site" evidence="7">
    <location>
        <position position="78"/>
    </location>
    <ligand>
        <name>substrate</name>
    </ligand>
</feature>
<keyword evidence="4 7" id="KW-0418">Kinase</keyword>
<dbReference type="GO" id="GO:0009073">
    <property type="term" value="P:aromatic amino acid family biosynthetic process"/>
    <property type="evidence" value="ECO:0007669"/>
    <property type="project" value="UniProtKB-KW"/>
</dbReference>
<dbReference type="GO" id="GO:0004765">
    <property type="term" value="F:shikimate kinase activity"/>
    <property type="evidence" value="ECO:0007669"/>
    <property type="project" value="UniProtKB-UniRule"/>
</dbReference>
<gene>
    <name evidence="7" type="primary">aroK</name>
    <name evidence="8" type="ORF">FCN74_06965</name>
</gene>
<dbReference type="UniPathway" id="UPA00053">
    <property type="reaction ID" value="UER00088"/>
</dbReference>
<dbReference type="InterPro" id="IPR031322">
    <property type="entry name" value="Shikimate/glucono_kinase"/>
</dbReference>
<organism evidence="8 9">
    <name type="scientific">Mesohalobacter halotolerans</name>
    <dbReference type="NCBI Taxonomy" id="1883405"/>
    <lineage>
        <taxon>Bacteria</taxon>
        <taxon>Pseudomonadati</taxon>
        <taxon>Bacteroidota</taxon>
        <taxon>Flavobacteriia</taxon>
        <taxon>Flavobacteriales</taxon>
        <taxon>Flavobacteriaceae</taxon>
        <taxon>Mesohalobacter</taxon>
    </lineage>
</organism>
<dbReference type="PRINTS" id="PR01100">
    <property type="entry name" value="SHIKIMTKNASE"/>
</dbReference>
<dbReference type="Proteomes" id="UP000306552">
    <property type="component" value="Unassembled WGS sequence"/>
</dbReference>
<reference evidence="8 9" key="1">
    <citation type="submission" date="2019-04" db="EMBL/GenBank/DDBJ databases">
        <title>Psychroflexus halotolerans sp. nov., isolated from a marine solar saltern.</title>
        <authorList>
            <person name="Feng X."/>
        </authorList>
    </citation>
    <scope>NUCLEOTIDE SEQUENCE [LARGE SCALE GENOMIC DNA]</scope>
    <source>
        <strain evidence="8 9">WDS2C27</strain>
    </source>
</reference>
<comment type="cofactor">
    <cofactor evidence="7">
        <name>Mg(2+)</name>
        <dbReference type="ChEBI" id="CHEBI:18420"/>
    </cofactor>
    <text evidence="7">Binds 1 Mg(2+) ion per subunit.</text>
</comment>
<comment type="similarity">
    <text evidence="7">Belongs to the shikimate kinase family.</text>
</comment>
<dbReference type="RefSeq" id="WP_138931865.1">
    <property type="nucleotide sequence ID" value="NZ_SWMU01000002.1"/>
</dbReference>
<feature type="binding site" evidence="7">
    <location>
        <position position="142"/>
    </location>
    <ligand>
        <name>substrate</name>
    </ligand>
</feature>
<evidence type="ECO:0000256" key="3">
    <source>
        <dbReference type="ARBA" id="ARBA00022741"/>
    </source>
</evidence>
<comment type="function">
    <text evidence="7">Catalyzes the specific phosphorylation of the 3-hydroxyl group of shikimic acid using ATP as a cosubstrate.</text>
</comment>
<comment type="subcellular location">
    <subcellularLocation>
        <location evidence="7">Cytoplasm</location>
    </subcellularLocation>
</comment>
<dbReference type="OrthoDB" id="9800332at2"/>
<proteinExistence type="inferred from homology"/>
<dbReference type="GO" id="GO:0000287">
    <property type="term" value="F:magnesium ion binding"/>
    <property type="evidence" value="ECO:0007669"/>
    <property type="project" value="UniProtKB-UniRule"/>
</dbReference>
<keyword evidence="7" id="KW-0963">Cytoplasm</keyword>
<evidence type="ECO:0000313" key="8">
    <source>
        <dbReference type="EMBL" id="TKS56763.1"/>
    </source>
</evidence>
<dbReference type="GO" id="GO:0009423">
    <property type="term" value="P:chorismate biosynthetic process"/>
    <property type="evidence" value="ECO:0007669"/>
    <property type="project" value="UniProtKB-UniRule"/>
</dbReference>